<gene>
    <name evidence="3" type="ORF">URODEC1_LOCUS51446</name>
</gene>
<name>A0ABC9A849_9POAL</name>
<evidence type="ECO:0000256" key="2">
    <source>
        <dbReference type="SAM" id="Phobius"/>
    </source>
</evidence>
<feature type="transmembrane region" description="Helical" evidence="2">
    <location>
        <begin position="95"/>
        <end position="121"/>
    </location>
</feature>
<accession>A0ABC9A849</accession>
<dbReference type="EMBL" id="OZ075130">
    <property type="protein sequence ID" value="CAL4972716.1"/>
    <property type="molecule type" value="Genomic_DNA"/>
</dbReference>
<feature type="transmembrane region" description="Helical" evidence="2">
    <location>
        <begin position="63"/>
        <end position="83"/>
    </location>
</feature>
<keyword evidence="2" id="KW-0472">Membrane</keyword>
<evidence type="ECO:0000313" key="4">
    <source>
        <dbReference type="Proteomes" id="UP001497457"/>
    </source>
</evidence>
<proteinExistence type="predicted"/>
<protein>
    <recommendedName>
        <fullName evidence="5">Transmembrane protein</fullName>
    </recommendedName>
</protein>
<evidence type="ECO:0008006" key="5">
    <source>
        <dbReference type="Google" id="ProtNLM"/>
    </source>
</evidence>
<evidence type="ECO:0000313" key="3">
    <source>
        <dbReference type="EMBL" id="CAL4972716.1"/>
    </source>
</evidence>
<feature type="region of interest" description="Disordered" evidence="1">
    <location>
        <begin position="30"/>
        <end position="60"/>
    </location>
</feature>
<keyword evidence="4" id="KW-1185">Reference proteome</keyword>
<organism evidence="3 4">
    <name type="scientific">Urochloa decumbens</name>
    <dbReference type="NCBI Taxonomy" id="240449"/>
    <lineage>
        <taxon>Eukaryota</taxon>
        <taxon>Viridiplantae</taxon>
        <taxon>Streptophyta</taxon>
        <taxon>Embryophyta</taxon>
        <taxon>Tracheophyta</taxon>
        <taxon>Spermatophyta</taxon>
        <taxon>Magnoliopsida</taxon>
        <taxon>Liliopsida</taxon>
        <taxon>Poales</taxon>
        <taxon>Poaceae</taxon>
        <taxon>PACMAD clade</taxon>
        <taxon>Panicoideae</taxon>
        <taxon>Panicodae</taxon>
        <taxon>Paniceae</taxon>
        <taxon>Melinidinae</taxon>
        <taxon>Urochloa</taxon>
    </lineage>
</organism>
<feature type="compositionally biased region" description="Pro residues" evidence="1">
    <location>
        <begin position="36"/>
        <end position="47"/>
    </location>
</feature>
<sequence>MAPAHDDGSMEEGSHTVALGYPLILGAGGGRQAPLGCPPVDEPPPQQAPRRFEDSSPGSRSTCCMFVTAFSITIGFVLLTELFLSMAVQSTPNPITVLVFLPVVAVVFTAAAAGCFSLTLLY</sequence>
<keyword evidence="2" id="KW-0812">Transmembrane</keyword>
<dbReference type="AlphaFoldDB" id="A0ABC9A849"/>
<reference evidence="3 4" key="2">
    <citation type="submission" date="2024-10" db="EMBL/GenBank/DDBJ databases">
        <authorList>
            <person name="Ryan C."/>
        </authorList>
    </citation>
    <scope>NUCLEOTIDE SEQUENCE [LARGE SCALE GENOMIC DNA]</scope>
</reference>
<dbReference type="Proteomes" id="UP001497457">
    <property type="component" value="Chromosome 20rd"/>
</dbReference>
<evidence type="ECO:0000256" key="1">
    <source>
        <dbReference type="SAM" id="MobiDB-lite"/>
    </source>
</evidence>
<keyword evidence="2" id="KW-1133">Transmembrane helix</keyword>
<reference evidence="4" key="1">
    <citation type="submission" date="2024-06" db="EMBL/GenBank/DDBJ databases">
        <authorList>
            <person name="Ryan C."/>
        </authorList>
    </citation>
    <scope>NUCLEOTIDE SEQUENCE [LARGE SCALE GENOMIC DNA]</scope>
</reference>